<keyword evidence="3 5" id="KW-1133">Transmembrane helix</keyword>
<evidence type="ECO:0000256" key="3">
    <source>
        <dbReference type="ARBA" id="ARBA00022989"/>
    </source>
</evidence>
<dbReference type="AlphaFoldDB" id="A0AA45BBJ9"/>
<dbReference type="GO" id="GO:0012505">
    <property type="term" value="C:endomembrane system"/>
    <property type="evidence" value="ECO:0007669"/>
    <property type="project" value="UniProtKB-SubCell"/>
</dbReference>
<name>A0AA45BBJ9_BURVI</name>
<feature type="transmembrane region" description="Helical" evidence="5">
    <location>
        <begin position="94"/>
        <end position="118"/>
    </location>
</feature>
<protein>
    <submittedName>
        <fullName evidence="6">Isoprenylcysteine carboxylmethyltransferase family protein</fullName>
    </submittedName>
</protein>
<dbReference type="InterPro" id="IPR007318">
    <property type="entry name" value="Phopholipid_MeTrfase"/>
</dbReference>
<dbReference type="PANTHER" id="PTHR12714:SF9">
    <property type="entry name" value="PROTEIN-S-ISOPRENYLCYSTEINE O-METHYLTRANSFERASE"/>
    <property type="match status" value="1"/>
</dbReference>
<gene>
    <name evidence="6" type="ORF">C6T65_15930</name>
</gene>
<dbReference type="GO" id="GO:0016740">
    <property type="term" value="F:transferase activity"/>
    <property type="evidence" value="ECO:0007669"/>
    <property type="project" value="UniProtKB-ARBA"/>
</dbReference>
<sequence length="219" mass="24906">MDDEAGFAAHYGHWGLVAIMIVAASWILYRFAAPKRWREWTGAGLVQAFIIALYAEMYGFPLTIYLLSGFFGLDIPRTSFTGHLWATLLGYGEMGAILEMLIGGVFVVLGLAMLAFGWREVYLARRDDQLADDGLYSAIRHPQYVGIMLAVFGQVVHWPTVATLALFPAIVFAYVRLARKEEREMSGRFGPVWKEYARRVPMFVPRLDHWSVLLNPLRW</sequence>
<reference evidence="6 7" key="1">
    <citation type="submission" date="2018-03" db="EMBL/GenBank/DDBJ databases">
        <authorList>
            <person name="Nguyen K."/>
            <person name="Fouts D."/>
            <person name="Sutton G."/>
        </authorList>
    </citation>
    <scope>NUCLEOTIDE SEQUENCE [LARGE SCALE GENOMIC DNA]</scope>
    <source>
        <strain evidence="6 7">AU3578</strain>
    </source>
</reference>
<proteinExistence type="predicted"/>
<dbReference type="Proteomes" id="UP000237632">
    <property type="component" value="Unassembled WGS sequence"/>
</dbReference>
<evidence type="ECO:0000256" key="4">
    <source>
        <dbReference type="ARBA" id="ARBA00023136"/>
    </source>
</evidence>
<dbReference type="Gene3D" id="1.20.120.1630">
    <property type="match status" value="1"/>
</dbReference>
<dbReference type="PANTHER" id="PTHR12714">
    <property type="entry name" value="PROTEIN-S ISOPRENYLCYSTEINE O-METHYLTRANSFERASE"/>
    <property type="match status" value="1"/>
</dbReference>
<feature type="transmembrane region" description="Helical" evidence="5">
    <location>
        <begin position="12"/>
        <end position="32"/>
    </location>
</feature>
<organism evidence="6 7">
    <name type="scientific">Burkholderia vietnamiensis</name>
    <dbReference type="NCBI Taxonomy" id="60552"/>
    <lineage>
        <taxon>Bacteria</taxon>
        <taxon>Pseudomonadati</taxon>
        <taxon>Pseudomonadota</taxon>
        <taxon>Betaproteobacteria</taxon>
        <taxon>Burkholderiales</taxon>
        <taxon>Burkholderiaceae</taxon>
        <taxon>Burkholderia</taxon>
        <taxon>Burkholderia cepacia complex</taxon>
    </lineage>
</organism>
<feature type="transmembrane region" description="Helical" evidence="5">
    <location>
        <begin position="161"/>
        <end position="178"/>
    </location>
</feature>
<feature type="transmembrane region" description="Helical" evidence="5">
    <location>
        <begin position="44"/>
        <end position="67"/>
    </location>
</feature>
<evidence type="ECO:0000256" key="1">
    <source>
        <dbReference type="ARBA" id="ARBA00004127"/>
    </source>
</evidence>
<evidence type="ECO:0000313" key="7">
    <source>
        <dbReference type="Proteomes" id="UP000237632"/>
    </source>
</evidence>
<evidence type="ECO:0000256" key="2">
    <source>
        <dbReference type="ARBA" id="ARBA00022692"/>
    </source>
</evidence>
<comment type="subcellular location">
    <subcellularLocation>
        <location evidence="1">Endomembrane system</location>
        <topology evidence="1">Multi-pass membrane protein</topology>
    </subcellularLocation>
</comment>
<dbReference type="Pfam" id="PF04191">
    <property type="entry name" value="PEMT"/>
    <property type="match status" value="1"/>
</dbReference>
<dbReference type="RefSeq" id="WP_027810706.1">
    <property type="nucleotide sequence ID" value="NZ_CADFFD010000025.1"/>
</dbReference>
<dbReference type="EMBL" id="PVHK01000116">
    <property type="protein sequence ID" value="PRH41369.1"/>
    <property type="molecule type" value="Genomic_DNA"/>
</dbReference>
<accession>A0AA45BBJ9</accession>
<evidence type="ECO:0000313" key="6">
    <source>
        <dbReference type="EMBL" id="PRH41369.1"/>
    </source>
</evidence>
<keyword evidence="4 5" id="KW-0472">Membrane</keyword>
<evidence type="ECO:0000256" key="5">
    <source>
        <dbReference type="SAM" id="Phobius"/>
    </source>
</evidence>
<keyword evidence="2 5" id="KW-0812">Transmembrane</keyword>
<comment type="caution">
    <text evidence="6">The sequence shown here is derived from an EMBL/GenBank/DDBJ whole genome shotgun (WGS) entry which is preliminary data.</text>
</comment>